<reference evidence="2" key="1">
    <citation type="submission" date="2017-12" db="EMBL/GenBank/DDBJ databases">
        <authorList>
            <person name="Barbosa P."/>
            <person name="Usie A."/>
            <person name="Ramos A.M."/>
        </authorList>
    </citation>
    <scope>NUCLEOTIDE SEQUENCE</scope>
    <source>
        <strain evidence="2">HL8</strain>
        <tissue evidence="2">Leaves</tissue>
    </source>
</reference>
<feature type="signal peptide" evidence="1">
    <location>
        <begin position="1"/>
        <end position="20"/>
    </location>
</feature>
<organism evidence="2">
    <name type="scientific">Quercus suber</name>
    <name type="common">Cork oak</name>
    <dbReference type="NCBI Taxonomy" id="58331"/>
    <lineage>
        <taxon>Eukaryota</taxon>
        <taxon>Viridiplantae</taxon>
        <taxon>Streptophyta</taxon>
        <taxon>Embryophyta</taxon>
        <taxon>Tracheophyta</taxon>
        <taxon>Spermatophyta</taxon>
        <taxon>Magnoliopsida</taxon>
        <taxon>eudicotyledons</taxon>
        <taxon>Gunneridae</taxon>
        <taxon>Pentapetalae</taxon>
        <taxon>rosids</taxon>
        <taxon>fabids</taxon>
        <taxon>Fagales</taxon>
        <taxon>Fagaceae</taxon>
        <taxon>Quercus</taxon>
    </lineage>
</organism>
<feature type="chain" id="PRO_5043710127" evidence="1">
    <location>
        <begin position="21"/>
        <end position="141"/>
    </location>
</feature>
<evidence type="ECO:0000313" key="2">
    <source>
        <dbReference type="EMBL" id="KAK7858653.1"/>
    </source>
</evidence>
<name>A0AAW0M5P8_QUESU</name>
<protein>
    <submittedName>
        <fullName evidence="2">Uncharacterized protein</fullName>
    </submittedName>
</protein>
<sequence>MKNLCPYPFLHLTYFSLILGKVVFLAQTNDSNCTFCCVEFGIGQFEISRPITLYEFSVASLRNLLAVLYLLNKAQVCCSCNLMDPGPATLITNCLQYNWIEQMTSKITRSIVPITWIIHFQFNCHIMLHNLHIRIHLPWEM</sequence>
<accession>A0AAW0M5P8</accession>
<proteinExistence type="predicted"/>
<keyword evidence="1" id="KW-0732">Signal</keyword>
<reference evidence="2" key="2">
    <citation type="journal article" date="2018" name="Sci. Data">
        <title>The draft genome sequence of cork oak.</title>
        <authorList>
            <person name="Ramos A.M."/>
            <person name="Usie A."/>
            <person name="Barbosa P."/>
            <person name="Barros P.M."/>
            <person name="Capote T."/>
            <person name="Chaves I."/>
            <person name="Simoes F."/>
            <person name="Abreu I."/>
            <person name="Carrasquinho I."/>
            <person name="Faro C."/>
            <person name="Guimaraes J.B."/>
            <person name="Mendonca D."/>
            <person name="Nobrega F."/>
            <person name="Rodrigues L."/>
            <person name="Saibo N.J.M."/>
            <person name="Varela M.C."/>
            <person name="Egas C."/>
            <person name="Matos J."/>
            <person name="Miguel C.M."/>
            <person name="Oliveira M.M."/>
            <person name="Ricardo C.P."/>
            <person name="Goncalves S."/>
        </authorList>
    </citation>
    <scope>NUCLEOTIDE SEQUENCE [LARGE SCALE GENOMIC DNA]</scope>
    <source>
        <strain evidence="2">HL8</strain>
    </source>
</reference>
<comment type="caution">
    <text evidence="2">The sequence shown here is derived from an EMBL/GenBank/DDBJ whole genome shotgun (WGS) entry which is preliminary data.</text>
</comment>
<dbReference type="AlphaFoldDB" id="A0AAW0M5P8"/>
<reference evidence="2" key="3">
    <citation type="submission" date="2023-07" db="EMBL/GenBank/DDBJ databases">
        <title>An improved reference 1 genome and first organelle genomes of Quercus suber.</title>
        <authorList>
            <consortium name="Genosuber Consortium"/>
            <person name="Usie A."/>
            <person name="Serra O."/>
            <person name="Barros P."/>
        </authorList>
    </citation>
    <scope>NUCLEOTIDE SEQUENCE</scope>
    <source>
        <strain evidence="2">HL8</strain>
        <tissue evidence="2">Leaves</tissue>
    </source>
</reference>
<gene>
    <name evidence="2" type="ORF">CFP56_011534</name>
</gene>
<dbReference type="EMBL" id="PKMF04000018">
    <property type="protein sequence ID" value="KAK7858653.1"/>
    <property type="molecule type" value="Genomic_DNA"/>
</dbReference>
<evidence type="ECO:0000256" key="1">
    <source>
        <dbReference type="SAM" id="SignalP"/>
    </source>
</evidence>